<evidence type="ECO:0000313" key="2">
    <source>
        <dbReference type="EMBL" id="OCK82865.1"/>
    </source>
</evidence>
<dbReference type="AlphaFoldDB" id="A0A8E2JHI8"/>
<evidence type="ECO:0000256" key="1">
    <source>
        <dbReference type="SAM" id="MobiDB-lite"/>
    </source>
</evidence>
<dbReference type="EMBL" id="KV744876">
    <property type="protein sequence ID" value="OCK82865.1"/>
    <property type="molecule type" value="Genomic_DNA"/>
</dbReference>
<evidence type="ECO:0000313" key="3">
    <source>
        <dbReference type="Proteomes" id="UP000250266"/>
    </source>
</evidence>
<organism evidence="2 3">
    <name type="scientific">Lepidopterella palustris CBS 459.81</name>
    <dbReference type="NCBI Taxonomy" id="1314670"/>
    <lineage>
        <taxon>Eukaryota</taxon>
        <taxon>Fungi</taxon>
        <taxon>Dikarya</taxon>
        <taxon>Ascomycota</taxon>
        <taxon>Pezizomycotina</taxon>
        <taxon>Dothideomycetes</taxon>
        <taxon>Pleosporomycetidae</taxon>
        <taxon>Mytilinidiales</taxon>
        <taxon>Argynnaceae</taxon>
        <taxon>Lepidopterella</taxon>
    </lineage>
</organism>
<feature type="region of interest" description="Disordered" evidence="1">
    <location>
        <begin position="1"/>
        <end position="30"/>
    </location>
</feature>
<sequence length="269" mass="29987">MPPRSETSGHDFEEHISANEAHYRQYPSSYPAGPKKIDSLEIEGVGGRFSSELAGIDGTYDDSIEVSEDNIAPTCPGAQPRPLLVALTAAQALEAGYITAPLTPDYPPEMSENLVWPPHRPAELWFNRLPLIPTQGRNEDGTRHVHDFEQDSSHETYHSVSESFSLHASRLSQHSHTTHNHGRDGNDDYNDQRPDHFFTPSHTPSHVSMVTRDEERQGAGSPPLDEAIDPIRTPGSPYPYCEYDLYNKEYAPNALMDYEKHTPGTADEA</sequence>
<proteinExistence type="predicted"/>
<name>A0A8E2JHI8_9PEZI</name>
<feature type="compositionally biased region" description="Basic and acidic residues" evidence="1">
    <location>
        <begin position="181"/>
        <end position="196"/>
    </location>
</feature>
<dbReference type="OrthoDB" id="10609824at2759"/>
<protein>
    <submittedName>
        <fullName evidence="2">Uncharacterized protein</fullName>
    </submittedName>
</protein>
<reference evidence="2 3" key="1">
    <citation type="journal article" date="2016" name="Nat. Commun.">
        <title>Ectomycorrhizal ecology is imprinted in the genome of the dominant symbiotic fungus Cenococcum geophilum.</title>
        <authorList>
            <consortium name="DOE Joint Genome Institute"/>
            <person name="Peter M."/>
            <person name="Kohler A."/>
            <person name="Ohm R.A."/>
            <person name="Kuo A."/>
            <person name="Krutzmann J."/>
            <person name="Morin E."/>
            <person name="Arend M."/>
            <person name="Barry K.W."/>
            <person name="Binder M."/>
            <person name="Choi C."/>
            <person name="Clum A."/>
            <person name="Copeland A."/>
            <person name="Grisel N."/>
            <person name="Haridas S."/>
            <person name="Kipfer T."/>
            <person name="LaButti K."/>
            <person name="Lindquist E."/>
            <person name="Lipzen A."/>
            <person name="Maire R."/>
            <person name="Meier B."/>
            <person name="Mihaltcheva S."/>
            <person name="Molinier V."/>
            <person name="Murat C."/>
            <person name="Poggeler S."/>
            <person name="Quandt C.A."/>
            <person name="Sperisen C."/>
            <person name="Tritt A."/>
            <person name="Tisserant E."/>
            <person name="Crous P.W."/>
            <person name="Henrissat B."/>
            <person name="Nehls U."/>
            <person name="Egli S."/>
            <person name="Spatafora J.W."/>
            <person name="Grigoriev I.V."/>
            <person name="Martin F.M."/>
        </authorList>
    </citation>
    <scope>NUCLEOTIDE SEQUENCE [LARGE SCALE GENOMIC DNA]</scope>
    <source>
        <strain evidence="2 3">CBS 459.81</strain>
    </source>
</reference>
<accession>A0A8E2JHI8</accession>
<dbReference type="Proteomes" id="UP000250266">
    <property type="component" value="Unassembled WGS sequence"/>
</dbReference>
<feature type="region of interest" description="Disordered" evidence="1">
    <location>
        <begin position="150"/>
        <end position="235"/>
    </location>
</feature>
<feature type="compositionally biased region" description="Polar residues" evidence="1">
    <location>
        <begin position="158"/>
        <end position="175"/>
    </location>
</feature>
<gene>
    <name evidence="2" type="ORF">K432DRAFT_390904</name>
</gene>
<keyword evidence="3" id="KW-1185">Reference proteome</keyword>
<feature type="compositionally biased region" description="Basic and acidic residues" evidence="1">
    <location>
        <begin position="7"/>
        <end position="23"/>
    </location>
</feature>